<proteinExistence type="predicted"/>
<feature type="region of interest" description="Disordered" evidence="1">
    <location>
        <begin position="137"/>
        <end position="187"/>
    </location>
</feature>
<feature type="transmembrane region" description="Helical" evidence="2">
    <location>
        <begin position="94"/>
        <end position="115"/>
    </location>
</feature>
<sequence length="187" mass="19719">MVYADGVSPETKFETGASLSTLRGRVGLVPMMDSTTADQAPVLDLVPLKSRTTGPPQSLKGPLTTQMVGTIVGIGVGVLITVLGLTAGSLLFTILGPAVLLGTYVVSLVLGRILFRYAKRMAAFRAQALKDEVGNRRRLEAAPKRPGGRAASIQMLPSQADIHETGRGRTSSSGRSPNRGNNMQFEA</sequence>
<evidence type="ECO:0000256" key="1">
    <source>
        <dbReference type="SAM" id="MobiDB-lite"/>
    </source>
</evidence>
<keyword evidence="2" id="KW-0812">Transmembrane</keyword>
<evidence type="ECO:0000313" key="4">
    <source>
        <dbReference type="Proteomes" id="UP000320475"/>
    </source>
</evidence>
<reference evidence="3 4" key="1">
    <citation type="journal article" date="2019" name="Sci. Rep.">
        <title>Comparative genomics of chytrid fungi reveal insights into the obligate biotrophic and pathogenic lifestyle of Synchytrium endobioticum.</title>
        <authorList>
            <person name="van de Vossenberg B.T.L.H."/>
            <person name="Warris S."/>
            <person name="Nguyen H.D.T."/>
            <person name="van Gent-Pelzer M.P.E."/>
            <person name="Joly D.L."/>
            <person name="van de Geest H.C."/>
            <person name="Bonants P.J.M."/>
            <person name="Smith D.S."/>
            <person name="Levesque C.A."/>
            <person name="van der Lee T.A.J."/>
        </authorList>
    </citation>
    <scope>NUCLEOTIDE SEQUENCE [LARGE SCALE GENOMIC DNA]</scope>
    <source>
        <strain evidence="3 4">LEV6574</strain>
    </source>
</reference>
<dbReference type="AlphaFoldDB" id="A0A507DJS6"/>
<feature type="transmembrane region" description="Helical" evidence="2">
    <location>
        <begin position="67"/>
        <end position="88"/>
    </location>
</feature>
<protein>
    <recommendedName>
        <fullName evidence="5">Transmembrane protein</fullName>
    </recommendedName>
</protein>
<evidence type="ECO:0000256" key="2">
    <source>
        <dbReference type="SAM" id="Phobius"/>
    </source>
</evidence>
<name>A0A507DJS6_9FUNG</name>
<organism evidence="3 4">
    <name type="scientific">Synchytrium endobioticum</name>
    <dbReference type="NCBI Taxonomy" id="286115"/>
    <lineage>
        <taxon>Eukaryota</taxon>
        <taxon>Fungi</taxon>
        <taxon>Fungi incertae sedis</taxon>
        <taxon>Chytridiomycota</taxon>
        <taxon>Chytridiomycota incertae sedis</taxon>
        <taxon>Chytridiomycetes</taxon>
        <taxon>Synchytriales</taxon>
        <taxon>Synchytriaceae</taxon>
        <taxon>Synchytrium</taxon>
    </lineage>
</organism>
<accession>A0A507DJS6</accession>
<evidence type="ECO:0008006" key="5">
    <source>
        <dbReference type="Google" id="ProtNLM"/>
    </source>
</evidence>
<keyword evidence="2" id="KW-0472">Membrane</keyword>
<evidence type="ECO:0000313" key="3">
    <source>
        <dbReference type="EMBL" id="TPX51873.1"/>
    </source>
</evidence>
<keyword evidence="2" id="KW-1133">Transmembrane helix</keyword>
<dbReference type="EMBL" id="QEAM01000001">
    <property type="protein sequence ID" value="TPX51873.1"/>
    <property type="molecule type" value="Genomic_DNA"/>
</dbReference>
<dbReference type="Proteomes" id="UP000320475">
    <property type="component" value="Unassembled WGS sequence"/>
</dbReference>
<feature type="compositionally biased region" description="Low complexity" evidence="1">
    <location>
        <begin position="168"/>
        <end position="187"/>
    </location>
</feature>
<gene>
    <name evidence="3" type="ORF">SeLEV6574_g00068</name>
</gene>
<comment type="caution">
    <text evidence="3">The sequence shown here is derived from an EMBL/GenBank/DDBJ whole genome shotgun (WGS) entry which is preliminary data.</text>
</comment>